<dbReference type="Pfam" id="PF00501">
    <property type="entry name" value="AMP-binding"/>
    <property type="match status" value="1"/>
</dbReference>
<evidence type="ECO:0000256" key="3">
    <source>
        <dbReference type="ARBA" id="ARBA00022741"/>
    </source>
</evidence>
<evidence type="ECO:0000256" key="1">
    <source>
        <dbReference type="ARBA" id="ARBA00006432"/>
    </source>
</evidence>
<dbReference type="GO" id="GO:0044539">
    <property type="term" value="P:long-chain fatty acid import into cell"/>
    <property type="evidence" value="ECO:0007669"/>
    <property type="project" value="TreeGrafter"/>
</dbReference>
<dbReference type="EMBL" id="BJOV01000005">
    <property type="protein sequence ID" value="GEE04015.1"/>
    <property type="molecule type" value="Genomic_DNA"/>
</dbReference>
<evidence type="ECO:0000313" key="6">
    <source>
        <dbReference type="EMBL" id="GEE04015.1"/>
    </source>
</evidence>
<dbReference type="RefSeq" id="WP_161897437.1">
    <property type="nucleotide sequence ID" value="NZ_BJOV01000005.1"/>
</dbReference>
<keyword evidence="3" id="KW-0547">Nucleotide-binding</keyword>
<dbReference type="Gene3D" id="3.30.300.30">
    <property type="match status" value="1"/>
</dbReference>
<dbReference type="GO" id="GO:0005324">
    <property type="term" value="F:long-chain fatty acid transmembrane transporter activity"/>
    <property type="evidence" value="ECO:0007669"/>
    <property type="project" value="TreeGrafter"/>
</dbReference>
<comment type="caution">
    <text evidence="6">The sequence shown here is derived from an EMBL/GenBank/DDBJ whole genome shotgun (WGS) entry which is preliminary data.</text>
</comment>
<accession>A0A7I9VFC1</accession>
<evidence type="ECO:0000256" key="4">
    <source>
        <dbReference type="ARBA" id="ARBA00022840"/>
    </source>
</evidence>
<dbReference type="InterPro" id="IPR045851">
    <property type="entry name" value="AMP-bd_C_sf"/>
</dbReference>
<dbReference type="PANTHER" id="PTHR43107">
    <property type="entry name" value="LONG-CHAIN FATTY ACID TRANSPORT PROTEIN"/>
    <property type="match status" value="1"/>
</dbReference>
<sequence>MLDATLTTADLLRARRDDTAPALRFADQTWTWAEFVVECERRAAALAAVRADLPPETPWHIGALMDNSPEYMFLIGGAALSGATLVGVNPTRRGDELISDVTRTDCAIVLVGPSMVELATDLDGAVRTLRTDSDEYRALLRAEPTILPEGPDNHTLLLLFTSGSTGAPKAVKCSSARLAAIGALNVHGITRDDVAYNAMPLFHGNAVMSAWAPILFVGGAYALRDKFSASGFLPDIQRFGATFFNYVGRSLAYILAQPERPEERDNSLRFGWGTEASPRDRDEFARRFGVPVVESYGSSEGVCVIVRDASTPRGALGIPNPALGMVVLDESGAECPPAIIADDGGIVNGDEAIGEIVARGGGNRFEGYYNNDAAAAEKIRDGDYWSGDLAYRTPDGVYWFAGRTNDWIRVDSENFSTAPLERIITRYPSITGASAYGVPDPRTGDRVMATLETDDSFDATAFAEFLDAQLDMGTKWTPHFLRLTRRFPLTATRKIDKASLRRAAWRSDDRILVRDGDRYVPFDADSLAAFEASFADHDRSHLLPADPREKDAS</sequence>
<name>A0A7I9VFC1_9ACTN</name>
<keyword evidence="7" id="KW-1185">Reference proteome</keyword>
<comment type="similarity">
    <text evidence="1">Belongs to the ATP-dependent AMP-binding enzyme family.</text>
</comment>
<dbReference type="GO" id="GO:0005524">
    <property type="term" value="F:ATP binding"/>
    <property type="evidence" value="ECO:0007669"/>
    <property type="project" value="UniProtKB-KW"/>
</dbReference>
<dbReference type="InterPro" id="IPR020845">
    <property type="entry name" value="AMP-binding_CS"/>
</dbReference>
<dbReference type="PROSITE" id="PS00455">
    <property type="entry name" value="AMP_BINDING"/>
    <property type="match status" value="1"/>
</dbReference>
<protein>
    <submittedName>
        <fullName evidence="6">Putative fatty-acid-CoA ligase FadD</fullName>
    </submittedName>
</protein>
<evidence type="ECO:0000256" key="2">
    <source>
        <dbReference type="ARBA" id="ARBA00022598"/>
    </source>
</evidence>
<evidence type="ECO:0000313" key="7">
    <source>
        <dbReference type="Proteomes" id="UP000444960"/>
    </source>
</evidence>
<keyword evidence="4" id="KW-0067">ATP-binding</keyword>
<proteinExistence type="inferred from homology"/>
<reference evidence="7" key="1">
    <citation type="submission" date="2019-06" db="EMBL/GenBank/DDBJ databases">
        <title>Gordonia isolated from sludge of a wastewater treatment plant.</title>
        <authorList>
            <person name="Tamura T."/>
            <person name="Aoyama K."/>
            <person name="Kang Y."/>
            <person name="Saito S."/>
            <person name="Akiyama N."/>
            <person name="Yazawa K."/>
            <person name="Gonoi T."/>
            <person name="Mikami Y."/>
        </authorList>
    </citation>
    <scope>NUCLEOTIDE SEQUENCE [LARGE SCALE GENOMIC DNA]</scope>
    <source>
        <strain evidence="7">NBRC 107696</strain>
    </source>
</reference>
<dbReference type="AlphaFoldDB" id="A0A7I9VFC1"/>
<evidence type="ECO:0000259" key="5">
    <source>
        <dbReference type="Pfam" id="PF00501"/>
    </source>
</evidence>
<dbReference type="GO" id="GO:0005886">
    <property type="term" value="C:plasma membrane"/>
    <property type="evidence" value="ECO:0007669"/>
    <property type="project" value="TreeGrafter"/>
</dbReference>
<dbReference type="PANTHER" id="PTHR43107:SF15">
    <property type="entry name" value="FATTY ACID TRANSPORT PROTEIN 3, ISOFORM A"/>
    <property type="match status" value="1"/>
</dbReference>
<gene>
    <name evidence="6" type="ORF">nbrc107696_44610</name>
</gene>
<dbReference type="OrthoDB" id="9803968at2"/>
<organism evidence="6 7">
    <name type="scientific">Gordonia spumicola</name>
    <dbReference type="NCBI Taxonomy" id="589161"/>
    <lineage>
        <taxon>Bacteria</taxon>
        <taxon>Bacillati</taxon>
        <taxon>Actinomycetota</taxon>
        <taxon>Actinomycetes</taxon>
        <taxon>Mycobacteriales</taxon>
        <taxon>Gordoniaceae</taxon>
        <taxon>Gordonia</taxon>
    </lineage>
</organism>
<dbReference type="GO" id="GO:0004467">
    <property type="term" value="F:long-chain fatty acid-CoA ligase activity"/>
    <property type="evidence" value="ECO:0007669"/>
    <property type="project" value="TreeGrafter"/>
</dbReference>
<dbReference type="InterPro" id="IPR042099">
    <property type="entry name" value="ANL_N_sf"/>
</dbReference>
<dbReference type="InterPro" id="IPR000873">
    <property type="entry name" value="AMP-dep_synth/lig_dom"/>
</dbReference>
<keyword evidence="2 6" id="KW-0436">Ligase</keyword>
<dbReference type="Gene3D" id="3.40.50.12780">
    <property type="entry name" value="N-terminal domain of ligase-like"/>
    <property type="match status" value="1"/>
</dbReference>
<dbReference type="Proteomes" id="UP000444960">
    <property type="component" value="Unassembled WGS sequence"/>
</dbReference>
<feature type="domain" description="AMP-dependent synthetase/ligase" evidence="5">
    <location>
        <begin position="14"/>
        <end position="369"/>
    </location>
</feature>
<dbReference type="SUPFAM" id="SSF56801">
    <property type="entry name" value="Acetyl-CoA synthetase-like"/>
    <property type="match status" value="1"/>
</dbReference>